<dbReference type="GO" id="GO:0016301">
    <property type="term" value="F:kinase activity"/>
    <property type="evidence" value="ECO:0007669"/>
    <property type="project" value="UniProtKB-KW"/>
</dbReference>
<feature type="binding site" evidence="9">
    <location>
        <position position="39"/>
    </location>
    <ligand>
        <name>ATP</name>
        <dbReference type="ChEBI" id="CHEBI:30616"/>
    </ligand>
</feature>
<keyword evidence="10" id="KW-0472">Membrane</keyword>
<evidence type="ECO:0000313" key="13">
    <source>
        <dbReference type="EMBL" id="MFD1735769.1"/>
    </source>
</evidence>
<evidence type="ECO:0000256" key="8">
    <source>
        <dbReference type="ARBA" id="ARBA00048679"/>
    </source>
</evidence>
<dbReference type="PANTHER" id="PTHR43289:SF34">
    <property type="entry name" value="SERINE_THREONINE-PROTEIN KINASE YBDM-RELATED"/>
    <property type="match status" value="1"/>
</dbReference>
<dbReference type="Gene3D" id="3.30.200.20">
    <property type="entry name" value="Phosphorylase Kinase, domain 1"/>
    <property type="match status" value="1"/>
</dbReference>
<keyword evidence="2" id="KW-0723">Serine/threonine-protein kinase</keyword>
<dbReference type="PANTHER" id="PTHR43289">
    <property type="entry name" value="MITOGEN-ACTIVATED PROTEIN KINASE KINASE KINASE 20-RELATED"/>
    <property type="match status" value="1"/>
</dbReference>
<dbReference type="PROSITE" id="PS50011">
    <property type="entry name" value="PROTEIN_KINASE_DOM"/>
    <property type="match status" value="1"/>
</dbReference>
<evidence type="ECO:0000256" key="1">
    <source>
        <dbReference type="ARBA" id="ARBA00012513"/>
    </source>
</evidence>
<keyword evidence="10" id="KW-0812">Transmembrane</keyword>
<dbReference type="SMART" id="SM00220">
    <property type="entry name" value="S_TKc"/>
    <property type="match status" value="1"/>
</dbReference>
<dbReference type="Pfam" id="PF03793">
    <property type="entry name" value="PASTA"/>
    <property type="match status" value="3"/>
</dbReference>
<comment type="catalytic activity">
    <reaction evidence="7">
        <text>L-threonyl-[protein] + ATP = O-phospho-L-threonyl-[protein] + ADP + H(+)</text>
        <dbReference type="Rhea" id="RHEA:46608"/>
        <dbReference type="Rhea" id="RHEA-COMP:11060"/>
        <dbReference type="Rhea" id="RHEA-COMP:11605"/>
        <dbReference type="ChEBI" id="CHEBI:15378"/>
        <dbReference type="ChEBI" id="CHEBI:30013"/>
        <dbReference type="ChEBI" id="CHEBI:30616"/>
        <dbReference type="ChEBI" id="CHEBI:61977"/>
        <dbReference type="ChEBI" id="CHEBI:456216"/>
        <dbReference type="EC" id="2.7.11.1"/>
    </reaction>
</comment>
<evidence type="ECO:0000256" key="10">
    <source>
        <dbReference type="SAM" id="Phobius"/>
    </source>
</evidence>
<dbReference type="InterPro" id="IPR000719">
    <property type="entry name" value="Prot_kinase_dom"/>
</dbReference>
<organism evidence="13 14">
    <name type="scientific">Bacillus salitolerans</name>
    <dbReference type="NCBI Taxonomy" id="1437434"/>
    <lineage>
        <taxon>Bacteria</taxon>
        <taxon>Bacillati</taxon>
        <taxon>Bacillota</taxon>
        <taxon>Bacilli</taxon>
        <taxon>Bacillales</taxon>
        <taxon>Bacillaceae</taxon>
        <taxon>Bacillus</taxon>
    </lineage>
</organism>
<dbReference type="NCBIfam" id="NF033483">
    <property type="entry name" value="PknB_PASTA_kin"/>
    <property type="match status" value="1"/>
</dbReference>
<comment type="caution">
    <text evidence="13">The sequence shown here is derived from an EMBL/GenBank/DDBJ whole genome shotgun (WGS) entry which is preliminary data.</text>
</comment>
<evidence type="ECO:0000259" key="11">
    <source>
        <dbReference type="PROSITE" id="PS50011"/>
    </source>
</evidence>
<evidence type="ECO:0000256" key="7">
    <source>
        <dbReference type="ARBA" id="ARBA00047899"/>
    </source>
</evidence>
<dbReference type="PROSITE" id="PS00107">
    <property type="entry name" value="PROTEIN_KINASE_ATP"/>
    <property type="match status" value="1"/>
</dbReference>
<keyword evidence="4 9" id="KW-0547">Nucleotide-binding</keyword>
<dbReference type="InterPro" id="IPR008271">
    <property type="entry name" value="Ser/Thr_kinase_AS"/>
</dbReference>
<evidence type="ECO:0000313" key="14">
    <source>
        <dbReference type="Proteomes" id="UP001597214"/>
    </source>
</evidence>
<dbReference type="CDD" id="cd06577">
    <property type="entry name" value="PASTA_pknB"/>
    <property type="match status" value="3"/>
</dbReference>
<dbReference type="EC" id="2.7.11.1" evidence="1"/>
<sequence>MIGKRLNGRYKIMDTIGGGGMANVYLARDMILERNVAVKVLRPDFSDDEEFIRRFHREAQAATSLNHPNVVSIYDVGEEDQIYYIVMEYIDGTTLKQYIQKYGPLSNEEAVNIMIQLTSALEHAHENHIVHRDIKPHNILIDENGIVKVTDFGIAVALSSTTITQTNSFLGSVHYLSPEQARGGMATKKSDIYSLGIVLFELITGRLPFFGESAVSIALKHLQSDTPSPKRWNPSIPQSLENIILKATAKDPFHRYDTVEAMEEDIRTSLNPDRLNERPFKVPQLDGEVTKAIPIITYDKKIEESENTIVHSEYKKDPAKKNKKGKKIALWIISIFFMLALAGVASLTIIPSLFLPKDVIVPDVSNKEYETAFKELSSLDFKIGDTIEIFDQNIAEGYVIRTDPSAGEVVKEGNLITIYKSKGKEKEEVENYIGQNFEDVKMKISNKFGVVTDNYIPSSDKPAGEILEQSPKSGSFVLEDTEITFWISKGPQPFTFTDLRGYTMSLVNNYVLEKKLKLLNVDEQHSDEYEKGTIISQKPAPHTELKAGDEISVVVSLGPEEKPKTVNKDILVKYEPSEEGMPQSVQIYIEDLDHEMTGEPVVIEAIVEDKLFSIQLNIPYKKSASYKVVRDGTVILEETVMYDQD</sequence>
<dbReference type="Pfam" id="PF00069">
    <property type="entry name" value="Pkinase"/>
    <property type="match status" value="1"/>
</dbReference>
<dbReference type="Gene3D" id="1.10.510.10">
    <property type="entry name" value="Transferase(Phosphotransferase) domain 1"/>
    <property type="match status" value="1"/>
</dbReference>
<keyword evidence="3" id="KW-0808">Transferase</keyword>
<comment type="catalytic activity">
    <reaction evidence="8">
        <text>L-seryl-[protein] + ATP = O-phospho-L-seryl-[protein] + ADP + H(+)</text>
        <dbReference type="Rhea" id="RHEA:17989"/>
        <dbReference type="Rhea" id="RHEA-COMP:9863"/>
        <dbReference type="Rhea" id="RHEA-COMP:11604"/>
        <dbReference type="ChEBI" id="CHEBI:15378"/>
        <dbReference type="ChEBI" id="CHEBI:29999"/>
        <dbReference type="ChEBI" id="CHEBI:30616"/>
        <dbReference type="ChEBI" id="CHEBI:83421"/>
        <dbReference type="ChEBI" id="CHEBI:456216"/>
        <dbReference type="EC" id="2.7.11.1"/>
    </reaction>
</comment>
<dbReference type="Gene3D" id="3.30.10.20">
    <property type="match status" value="3"/>
</dbReference>
<keyword evidence="10" id="KW-1133">Transmembrane helix</keyword>
<evidence type="ECO:0000259" key="12">
    <source>
        <dbReference type="PROSITE" id="PS51178"/>
    </source>
</evidence>
<dbReference type="SMART" id="SM00740">
    <property type="entry name" value="PASTA"/>
    <property type="match status" value="3"/>
</dbReference>
<name>A0ABW4LKV1_9BACI</name>
<evidence type="ECO:0000256" key="3">
    <source>
        <dbReference type="ARBA" id="ARBA00022679"/>
    </source>
</evidence>
<feature type="domain" description="PASTA" evidence="12">
    <location>
        <begin position="355"/>
        <end position="422"/>
    </location>
</feature>
<accession>A0ABW4LKV1</accession>
<evidence type="ECO:0000256" key="9">
    <source>
        <dbReference type="PROSITE-ProRule" id="PRU10141"/>
    </source>
</evidence>
<evidence type="ECO:0000256" key="6">
    <source>
        <dbReference type="ARBA" id="ARBA00022840"/>
    </source>
</evidence>
<proteinExistence type="predicted"/>
<feature type="domain" description="PASTA" evidence="12">
    <location>
        <begin position="490"/>
        <end position="557"/>
    </location>
</feature>
<feature type="domain" description="Protein kinase" evidence="11">
    <location>
        <begin position="10"/>
        <end position="270"/>
    </location>
</feature>
<keyword evidence="6 9" id="KW-0067">ATP-binding</keyword>
<dbReference type="Proteomes" id="UP001597214">
    <property type="component" value="Unassembled WGS sequence"/>
</dbReference>
<feature type="transmembrane region" description="Helical" evidence="10">
    <location>
        <begin position="328"/>
        <end position="355"/>
    </location>
</feature>
<evidence type="ECO:0000256" key="5">
    <source>
        <dbReference type="ARBA" id="ARBA00022777"/>
    </source>
</evidence>
<protein>
    <recommendedName>
        <fullName evidence="1">non-specific serine/threonine protein kinase</fullName>
        <ecNumber evidence="1">2.7.11.1</ecNumber>
    </recommendedName>
</protein>
<gene>
    <name evidence="13" type="primary">pknB</name>
    <name evidence="13" type="ORF">ACFSCX_04240</name>
</gene>
<reference evidence="14" key="1">
    <citation type="journal article" date="2019" name="Int. J. Syst. Evol. Microbiol.">
        <title>The Global Catalogue of Microorganisms (GCM) 10K type strain sequencing project: providing services to taxonomists for standard genome sequencing and annotation.</title>
        <authorList>
            <consortium name="The Broad Institute Genomics Platform"/>
            <consortium name="The Broad Institute Genome Sequencing Center for Infectious Disease"/>
            <person name="Wu L."/>
            <person name="Ma J."/>
        </authorList>
    </citation>
    <scope>NUCLEOTIDE SEQUENCE [LARGE SCALE GENOMIC DNA]</scope>
    <source>
        <strain evidence="14">CCUG 49339</strain>
    </source>
</reference>
<dbReference type="InterPro" id="IPR011009">
    <property type="entry name" value="Kinase-like_dom_sf"/>
</dbReference>
<dbReference type="RefSeq" id="WP_377926871.1">
    <property type="nucleotide sequence ID" value="NZ_JBHUEM010000003.1"/>
</dbReference>
<dbReference type="EMBL" id="JBHUEM010000003">
    <property type="protein sequence ID" value="MFD1735769.1"/>
    <property type="molecule type" value="Genomic_DNA"/>
</dbReference>
<evidence type="ECO:0000256" key="4">
    <source>
        <dbReference type="ARBA" id="ARBA00022741"/>
    </source>
</evidence>
<dbReference type="Gene3D" id="2.60.40.2560">
    <property type="match status" value="1"/>
</dbReference>
<evidence type="ECO:0000256" key="2">
    <source>
        <dbReference type="ARBA" id="ARBA00022527"/>
    </source>
</evidence>
<keyword evidence="14" id="KW-1185">Reference proteome</keyword>
<dbReference type="CDD" id="cd14014">
    <property type="entry name" value="STKc_PknB_like"/>
    <property type="match status" value="1"/>
</dbReference>
<dbReference type="PROSITE" id="PS00108">
    <property type="entry name" value="PROTEIN_KINASE_ST"/>
    <property type="match status" value="1"/>
</dbReference>
<dbReference type="InterPro" id="IPR017441">
    <property type="entry name" value="Protein_kinase_ATP_BS"/>
</dbReference>
<feature type="domain" description="PASTA" evidence="12">
    <location>
        <begin position="423"/>
        <end position="489"/>
    </location>
</feature>
<keyword evidence="5 13" id="KW-0418">Kinase</keyword>
<dbReference type="PROSITE" id="PS51178">
    <property type="entry name" value="PASTA"/>
    <property type="match status" value="3"/>
</dbReference>
<dbReference type="InterPro" id="IPR005543">
    <property type="entry name" value="PASTA_dom"/>
</dbReference>
<dbReference type="SUPFAM" id="SSF56112">
    <property type="entry name" value="Protein kinase-like (PK-like)"/>
    <property type="match status" value="1"/>
</dbReference>